<evidence type="ECO:0000313" key="9">
    <source>
        <dbReference type="EMBL" id="OYQ12213.1"/>
    </source>
</evidence>
<comment type="catalytic activity">
    <reaction evidence="7">
        <text>[protein]-L-isoaspartate + S-adenosyl-L-methionine = [protein]-L-isoaspartate alpha-methyl ester + S-adenosyl-L-homocysteine</text>
        <dbReference type="Rhea" id="RHEA:12705"/>
        <dbReference type="Rhea" id="RHEA-COMP:12143"/>
        <dbReference type="Rhea" id="RHEA-COMP:12144"/>
        <dbReference type="ChEBI" id="CHEBI:57856"/>
        <dbReference type="ChEBI" id="CHEBI:59789"/>
        <dbReference type="ChEBI" id="CHEBI:90596"/>
        <dbReference type="ChEBI" id="CHEBI:90598"/>
        <dbReference type="EC" id="2.1.1.77"/>
    </reaction>
</comment>
<dbReference type="NCBIfam" id="NF001453">
    <property type="entry name" value="PRK00312.1"/>
    <property type="match status" value="1"/>
</dbReference>
<dbReference type="AlphaFoldDB" id="A0AAP7ZKH2"/>
<feature type="compositionally biased region" description="Polar residues" evidence="8">
    <location>
        <begin position="31"/>
        <end position="48"/>
    </location>
</feature>
<evidence type="ECO:0000256" key="3">
    <source>
        <dbReference type="ARBA" id="ARBA00022490"/>
    </source>
</evidence>
<comment type="similarity">
    <text evidence="2 7">Belongs to the methyltransferase superfamily. L-isoaspartyl/D-aspartyl protein methyltransferase family.</text>
</comment>
<keyword evidence="6 7" id="KW-0949">S-adenosyl-L-methionine</keyword>
<comment type="caution">
    <text evidence="9">The sequence shown here is derived from an EMBL/GenBank/DDBJ whole genome shotgun (WGS) entry which is preliminary data.</text>
</comment>
<feature type="active site" evidence="7">
    <location>
        <position position="140"/>
    </location>
</feature>
<evidence type="ECO:0000256" key="1">
    <source>
        <dbReference type="ARBA" id="ARBA00004496"/>
    </source>
</evidence>
<dbReference type="EMBL" id="NCTK01000001">
    <property type="protein sequence ID" value="OYQ12213.1"/>
    <property type="molecule type" value="Genomic_DNA"/>
</dbReference>
<dbReference type="PANTHER" id="PTHR11579">
    <property type="entry name" value="PROTEIN-L-ISOASPARTATE O-METHYLTRANSFERASE"/>
    <property type="match status" value="1"/>
</dbReference>
<feature type="compositionally biased region" description="Basic and acidic residues" evidence="8">
    <location>
        <begin position="21"/>
        <end position="30"/>
    </location>
</feature>
<comment type="subcellular location">
    <subcellularLocation>
        <location evidence="1 7">Cytoplasm</location>
    </subcellularLocation>
</comment>
<dbReference type="GO" id="GO:0030091">
    <property type="term" value="P:protein repair"/>
    <property type="evidence" value="ECO:0007669"/>
    <property type="project" value="UniProtKB-UniRule"/>
</dbReference>
<dbReference type="InterPro" id="IPR029063">
    <property type="entry name" value="SAM-dependent_MTases_sf"/>
</dbReference>
<dbReference type="Pfam" id="PF01135">
    <property type="entry name" value="PCMT"/>
    <property type="match status" value="1"/>
</dbReference>
<dbReference type="EC" id="2.1.1.77" evidence="7"/>
<dbReference type="PROSITE" id="PS01279">
    <property type="entry name" value="PCMT"/>
    <property type="match status" value="1"/>
</dbReference>
<evidence type="ECO:0000256" key="5">
    <source>
        <dbReference type="ARBA" id="ARBA00022679"/>
    </source>
</evidence>
<feature type="region of interest" description="Disordered" evidence="8">
    <location>
        <begin position="21"/>
        <end position="50"/>
    </location>
</feature>
<organism evidence="9 10">
    <name type="scientific">Ralstonia solanacearum K60</name>
    <dbReference type="NCBI Taxonomy" id="1091042"/>
    <lineage>
        <taxon>Bacteria</taxon>
        <taxon>Pseudomonadati</taxon>
        <taxon>Pseudomonadota</taxon>
        <taxon>Betaproteobacteria</taxon>
        <taxon>Burkholderiales</taxon>
        <taxon>Burkholderiaceae</taxon>
        <taxon>Ralstonia</taxon>
        <taxon>Ralstonia solanacearum species complex</taxon>
    </lineage>
</organism>
<comment type="function">
    <text evidence="7">Catalyzes the methyl esterification of L-isoaspartyl residues in peptides and proteins that result from spontaneous decomposition of normal L-aspartyl and L-asparaginyl residues. It plays a role in the repair and/or degradation of damaged proteins.</text>
</comment>
<dbReference type="RefSeq" id="WP_003268514.1">
    <property type="nucleotide sequence ID" value="NZ_NCTK01000001.1"/>
</dbReference>
<dbReference type="CDD" id="cd02440">
    <property type="entry name" value="AdoMet_MTases"/>
    <property type="match status" value="1"/>
</dbReference>
<dbReference type="GO" id="GO:0032259">
    <property type="term" value="P:methylation"/>
    <property type="evidence" value="ECO:0007669"/>
    <property type="project" value="UniProtKB-KW"/>
</dbReference>
<dbReference type="SUPFAM" id="SSF53335">
    <property type="entry name" value="S-adenosyl-L-methionine-dependent methyltransferases"/>
    <property type="match status" value="1"/>
</dbReference>
<dbReference type="GO" id="GO:0004719">
    <property type="term" value="F:protein-L-isoaspartate (D-aspartate) O-methyltransferase activity"/>
    <property type="evidence" value="ECO:0007669"/>
    <property type="project" value="UniProtKB-UniRule"/>
</dbReference>
<proteinExistence type="inferred from homology"/>
<reference evidence="9 10" key="1">
    <citation type="submission" date="2017-04" db="EMBL/GenBank/DDBJ databases">
        <title>Genome Announcement: Closed genomes of Ralstonia solanacearum strains K60, UW551, and UW700.</title>
        <authorList>
            <person name="Hayes M."/>
            <person name="Macintyre A.M."/>
            <person name="Allen C."/>
        </authorList>
    </citation>
    <scope>NUCLEOTIDE SEQUENCE [LARGE SCALE GENOMIC DNA]</scope>
    <source>
        <strain evidence="9 10">UW25</strain>
    </source>
</reference>
<evidence type="ECO:0000256" key="2">
    <source>
        <dbReference type="ARBA" id="ARBA00005369"/>
    </source>
</evidence>
<evidence type="ECO:0000256" key="7">
    <source>
        <dbReference type="HAMAP-Rule" id="MF_00090"/>
    </source>
</evidence>
<keyword evidence="5 7" id="KW-0808">Transferase</keyword>
<accession>A0AAP7ZKH2</accession>
<dbReference type="NCBIfam" id="TIGR00080">
    <property type="entry name" value="pimt"/>
    <property type="match status" value="1"/>
</dbReference>
<evidence type="ECO:0000313" key="10">
    <source>
        <dbReference type="Proteomes" id="UP000216164"/>
    </source>
</evidence>
<evidence type="ECO:0000256" key="6">
    <source>
        <dbReference type="ARBA" id="ARBA00022691"/>
    </source>
</evidence>
<dbReference type="GO" id="GO:0005737">
    <property type="term" value="C:cytoplasm"/>
    <property type="evidence" value="ECO:0007669"/>
    <property type="project" value="UniProtKB-SubCell"/>
</dbReference>
<name>A0AAP7ZKH2_RALSL</name>
<sequence>MSERSRGRRFPLTLDAVVERKPAERQRETRISSGVNAVSRPTPTQSPMPQRVAGVDAAVGAVAASAVQARTQAAHAAAGGMASDRARQALVARVQAAGVTDARVLAAIGRVPRHLFVDAGLASQAYEDAALPIGHQQTISKPSVVGRMIELLLRERPEPPARDAQSLAQALSRVLEIGTGCGYQAAVLSQVAGEVYSIERIRPLHEKAKANLRPLRVPNIRLHYGDGMLGLPKAAPFDAIIVAAAGLEVPQALLDQLAIGGRLIAPVATERAGGPSQQLVLIERRGRFQFHSTALEGVFFVPLKSGTV</sequence>
<protein>
    <recommendedName>
        <fullName evidence="7">Protein-L-isoaspartate O-methyltransferase</fullName>
        <ecNumber evidence="7">2.1.1.77</ecNumber>
    </recommendedName>
    <alternativeName>
        <fullName evidence="7">L-isoaspartyl protein carboxyl methyltransferase</fullName>
    </alternativeName>
    <alternativeName>
        <fullName evidence="7">Protein L-isoaspartyl methyltransferase</fullName>
    </alternativeName>
    <alternativeName>
        <fullName evidence="7">Protein-beta-aspartate methyltransferase</fullName>
        <shortName evidence="7">PIMT</shortName>
    </alternativeName>
</protein>
<dbReference type="HAMAP" id="MF_00090">
    <property type="entry name" value="PIMT"/>
    <property type="match status" value="1"/>
</dbReference>
<evidence type="ECO:0000256" key="4">
    <source>
        <dbReference type="ARBA" id="ARBA00022603"/>
    </source>
</evidence>
<keyword evidence="3 7" id="KW-0963">Cytoplasm</keyword>
<dbReference type="InterPro" id="IPR000682">
    <property type="entry name" value="PCMT"/>
</dbReference>
<keyword evidence="4 7" id="KW-0489">Methyltransferase</keyword>
<gene>
    <name evidence="7" type="primary">pcm</name>
    <name evidence="9" type="ORF">B7R77_02340</name>
</gene>
<evidence type="ECO:0000256" key="8">
    <source>
        <dbReference type="SAM" id="MobiDB-lite"/>
    </source>
</evidence>
<dbReference type="Gene3D" id="3.40.50.150">
    <property type="entry name" value="Vaccinia Virus protein VP39"/>
    <property type="match status" value="1"/>
</dbReference>
<dbReference type="Proteomes" id="UP000216164">
    <property type="component" value="Unassembled WGS sequence"/>
</dbReference>
<dbReference type="PANTHER" id="PTHR11579:SF0">
    <property type="entry name" value="PROTEIN-L-ISOASPARTATE(D-ASPARTATE) O-METHYLTRANSFERASE"/>
    <property type="match status" value="1"/>
</dbReference>
<dbReference type="FunFam" id="3.40.50.150:FF:000010">
    <property type="entry name" value="Protein-L-isoaspartate O-methyltransferase"/>
    <property type="match status" value="1"/>
</dbReference>